<accession>A0A7T4JVD8</accession>
<dbReference type="OrthoDB" id="3829284at2"/>
<reference evidence="9 11" key="1">
    <citation type="submission" date="2020-12" db="EMBL/GenBank/DDBJ databases">
        <title>FDA dAtabase for Regulatory Grade micrObial Sequences (FDA-ARGOS): Supporting development and validation of Infectious Disease Dx tests.</title>
        <authorList>
            <person name="Sproer C."/>
            <person name="Gronow S."/>
            <person name="Severitt S."/>
            <person name="Schroder I."/>
            <person name="Tallon L."/>
            <person name="Sadzewicz L."/>
            <person name="Zhao X."/>
            <person name="Boylan J."/>
            <person name="Ott S."/>
            <person name="Bowen H."/>
            <person name="Vavikolanu K."/>
            <person name="Mehta A."/>
            <person name="Aluvathingal J."/>
            <person name="Nadendla S."/>
            <person name="Lowell S."/>
            <person name="Myers T."/>
            <person name="Yan Y."/>
            <person name="Sichtig H."/>
        </authorList>
    </citation>
    <scope>NUCLEOTIDE SEQUENCE [LARGE SCALE GENOMIC DNA]</scope>
    <source>
        <strain evidence="9 11">FDAARGOS_1053</strain>
        <strain evidence="10">FDAARGOS_1191</strain>
    </source>
</reference>
<protein>
    <recommendedName>
        <fullName evidence="7">Biotin synthase auxiliary protein</fullName>
    </recommendedName>
</protein>
<proteinExistence type="inferred from homology"/>
<feature type="domain" description="Biotin synthase auxiliary protein C-terminal" evidence="8">
    <location>
        <begin position="45"/>
        <end position="70"/>
    </location>
</feature>
<dbReference type="Proteomes" id="UP000596145">
    <property type="component" value="Chromosome"/>
</dbReference>
<organism evidence="9 11">
    <name type="scientific">Corynebacterium glucuronolyticum</name>
    <dbReference type="NCBI Taxonomy" id="39791"/>
    <lineage>
        <taxon>Bacteria</taxon>
        <taxon>Bacillati</taxon>
        <taxon>Actinomycetota</taxon>
        <taxon>Actinomycetes</taxon>
        <taxon>Mycobacteriales</taxon>
        <taxon>Corynebacteriaceae</taxon>
        <taxon>Corynebacterium</taxon>
    </lineage>
</organism>
<evidence type="ECO:0000256" key="6">
    <source>
        <dbReference type="ARBA" id="ARBA00093780"/>
    </source>
</evidence>
<evidence type="ECO:0000256" key="1">
    <source>
        <dbReference type="ARBA" id="ARBA00001915"/>
    </source>
</evidence>
<keyword evidence="2" id="KW-0479">Metal-binding</keyword>
<evidence type="ECO:0000256" key="3">
    <source>
        <dbReference type="ARBA" id="ARBA00022756"/>
    </source>
</evidence>
<gene>
    <name evidence="9" type="ORF">I6I10_02010</name>
    <name evidence="10" type="ORF">I6J21_00890</name>
</gene>
<dbReference type="GeneID" id="92758914"/>
<evidence type="ECO:0000256" key="2">
    <source>
        <dbReference type="ARBA" id="ARBA00022723"/>
    </source>
</evidence>
<name>A0A7T4JVD8_9CORY</name>
<dbReference type="Pfam" id="PF26519">
    <property type="entry name" value="BsaP"/>
    <property type="match status" value="1"/>
</dbReference>
<keyword evidence="4" id="KW-0408">Iron</keyword>
<dbReference type="InterPro" id="IPR058605">
    <property type="entry name" value="BsaP_C"/>
</dbReference>
<evidence type="ECO:0000259" key="8">
    <source>
        <dbReference type="Pfam" id="PF26519"/>
    </source>
</evidence>
<sequence length="71" mass="7882">MRRSSSTELADAVLAGERPIHDPFGGRTPSGYEPPRFCQICGRKMAVQVTPHGWVAHCSQHGELNSAWLRH</sequence>
<dbReference type="Proteomes" id="UP000617681">
    <property type="component" value="Chromosome"/>
</dbReference>
<comment type="function">
    <text evidence="5">Required for the activity of the biotin synthase BioB.</text>
</comment>
<evidence type="ECO:0000313" key="9">
    <source>
        <dbReference type="EMBL" id="QQB46740.1"/>
    </source>
</evidence>
<evidence type="ECO:0000256" key="7">
    <source>
        <dbReference type="ARBA" id="ARBA00093796"/>
    </source>
</evidence>
<evidence type="ECO:0000313" key="10">
    <source>
        <dbReference type="EMBL" id="QRP70767.1"/>
    </source>
</evidence>
<dbReference type="EMBL" id="CP069534">
    <property type="protein sequence ID" value="QRP70767.1"/>
    <property type="molecule type" value="Genomic_DNA"/>
</dbReference>
<dbReference type="EMBL" id="CP066007">
    <property type="protein sequence ID" value="QQB46740.1"/>
    <property type="molecule type" value="Genomic_DNA"/>
</dbReference>
<comment type="cofactor">
    <cofactor evidence="1">
        <name>iron-sulfur cluster</name>
        <dbReference type="ChEBI" id="CHEBI:30408"/>
    </cofactor>
</comment>
<comment type="similarity">
    <text evidence="6">Belongs to the BsaP family.</text>
</comment>
<evidence type="ECO:0000256" key="5">
    <source>
        <dbReference type="ARBA" id="ARBA00093761"/>
    </source>
</evidence>
<dbReference type="RefSeq" id="WP_005391279.1">
    <property type="nucleotide sequence ID" value="NZ_CP066007.1"/>
</dbReference>
<dbReference type="AlphaFoldDB" id="A0A7T4JVD8"/>
<evidence type="ECO:0000313" key="11">
    <source>
        <dbReference type="Proteomes" id="UP000596145"/>
    </source>
</evidence>
<keyword evidence="3" id="KW-0093">Biotin biosynthesis</keyword>
<evidence type="ECO:0000256" key="4">
    <source>
        <dbReference type="ARBA" id="ARBA00023004"/>
    </source>
</evidence>